<proteinExistence type="predicted"/>
<accession>A0A7W4K935</accession>
<feature type="compositionally biased region" description="Polar residues" evidence="1">
    <location>
        <begin position="31"/>
        <end position="42"/>
    </location>
</feature>
<dbReference type="AlphaFoldDB" id="A0A7W4K935"/>
<dbReference type="EMBL" id="JABEQM010000011">
    <property type="protein sequence ID" value="MBB2202624.1"/>
    <property type="molecule type" value="Genomic_DNA"/>
</dbReference>
<dbReference type="Proteomes" id="UP000578030">
    <property type="component" value="Unassembled WGS sequence"/>
</dbReference>
<gene>
    <name evidence="2" type="ORF">HLH28_13770</name>
</gene>
<protein>
    <submittedName>
        <fullName evidence="2">Gluconate 2-dehydrogenase subunit 3 family protein</fullName>
    </submittedName>
</protein>
<evidence type="ECO:0000256" key="1">
    <source>
        <dbReference type="SAM" id="MobiDB-lite"/>
    </source>
</evidence>
<evidence type="ECO:0000313" key="3">
    <source>
        <dbReference type="Proteomes" id="UP000578030"/>
    </source>
</evidence>
<reference evidence="2 3" key="1">
    <citation type="submission" date="2020-04" db="EMBL/GenBank/DDBJ databases">
        <title>Description of novel Gluconacetobacter.</title>
        <authorList>
            <person name="Sombolestani A."/>
        </authorList>
    </citation>
    <scope>NUCLEOTIDE SEQUENCE [LARGE SCALE GENOMIC DNA]</scope>
    <source>
        <strain evidence="2 3">LMG 27802</strain>
    </source>
</reference>
<feature type="region of interest" description="Disordered" evidence="1">
    <location>
        <begin position="28"/>
        <end position="57"/>
    </location>
</feature>
<dbReference type="Pfam" id="PF13618">
    <property type="entry name" value="Gluconate_2-dh3"/>
    <property type="match status" value="1"/>
</dbReference>
<evidence type="ECO:0000313" key="2">
    <source>
        <dbReference type="EMBL" id="MBB2202624.1"/>
    </source>
</evidence>
<organism evidence="2 3">
    <name type="scientific">Gluconacetobacter tumulisoli</name>
    <dbReference type="NCBI Taxonomy" id="1286189"/>
    <lineage>
        <taxon>Bacteria</taxon>
        <taxon>Pseudomonadati</taxon>
        <taxon>Pseudomonadota</taxon>
        <taxon>Alphaproteobacteria</taxon>
        <taxon>Acetobacterales</taxon>
        <taxon>Acetobacteraceae</taxon>
        <taxon>Gluconacetobacter</taxon>
    </lineage>
</organism>
<dbReference type="InterPro" id="IPR027056">
    <property type="entry name" value="Gluconate_2DH_su3"/>
</dbReference>
<name>A0A7W4K935_9PROT</name>
<keyword evidence="3" id="KW-1185">Reference proteome</keyword>
<comment type="caution">
    <text evidence="2">The sequence shown here is derived from an EMBL/GenBank/DDBJ whole genome shotgun (WGS) entry which is preliminary data.</text>
</comment>
<sequence>MPAPPHPRRRNILQGVLAALPAAALARHADGQTTHPSEQPVNRDNLGGRSVPAASQPARDDYHPAFFTQAEWHFLNAACDCLIPPDHIGPGAVQAGVPQYIDRQMATPWAAGAEWYMQAPFFDAKPEFGYQSRLTPRQQYRLGIRAIDQACRQEAGSPFADMPAEHQVDILRRIESGAITSPDLSLRLFFTSFLLANTREGYFCDPMYGGNRGMEAWAMIGHPGARADYLDWVGRDGPYPYGPVDIHGDDA</sequence>